<sequence>MKRRQFLNLGLGITSAAFLTQCSRGSSRSRASNIDADRTQLYRSENGLLSLDLEARAQQLQIGDQTANLLTYNGQVPGPQIEARPGDTVQIRFTNRLNQPTNLHFHGLHISPDIDNVFRAVPPGERYTYEFQIPANHPAVTAWYHPHYHLDVARQVFGGLAGPLIIRGDLDEIPELQQANESVLMLQDFEPTLQPVEPHALGRKWGREGSLLLANGQRNPAIAMPQNGLLRLRLINASASRIYQLQLRDHPWLLVATDRGAIANPIQLNTLQLSPGERAEMLISGQQQPGDYELTSLPYDRGIGAMVESLGQTVEQMPGVVQPVQTTVATLRYQPSQYAEPLPLPQALIPIERLPAPSRTREFVLNHGIGGGDSGFIINDKSFDMNRVDTRVKLNQVEDWRIVNQASIDHPFHLHTNRFQVIERNGQPEPLLSWQDTVSIKGYESVTIRVRFEDFVGRTVYHCHILDHEDQGMMGIIEIA</sequence>
<dbReference type="Pfam" id="PF00394">
    <property type="entry name" value="Cu-oxidase"/>
    <property type="match status" value="1"/>
</dbReference>
<comment type="caution">
    <text evidence="6">The sequence shown here is derived from an EMBL/GenBank/DDBJ whole genome shotgun (WGS) entry which is preliminary data.</text>
</comment>
<dbReference type="AlphaFoldDB" id="A0A928X2P9"/>
<evidence type="ECO:0000313" key="7">
    <source>
        <dbReference type="Proteomes" id="UP000615026"/>
    </source>
</evidence>
<dbReference type="InterPro" id="IPR001117">
    <property type="entry name" value="Cu-oxidase_2nd"/>
</dbReference>
<reference evidence="6" key="1">
    <citation type="submission" date="2020-10" db="EMBL/GenBank/DDBJ databases">
        <authorList>
            <person name="Castelo-Branco R."/>
            <person name="Eusebio N."/>
            <person name="Adriana R."/>
            <person name="Vieira A."/>
            <person name="Brugerolle De Fraissinette N."/>
            <person name="Rezende De Castro R."/>
            <person name="Schneider M.P."/>
            <person name="Vasconcelos V."/>
            <person name="Leao P.N."/>
        </authorList>
    </citation>
    <scope>NUCLEOTIDE SEQUENCE</scope>
    <source>
        <strain evidence="6">LEGE 11479</strain>
    </source>
</reference>
<dbReference type="PANTHER" id="PTHR11709:SF2">
    <property type="entry name" value="MULTICOPPER OXIDASE LPR1"/>
    <property type="match status" value="1"/>
</dbReference>
<evidence type="ECO:0000256" key="1">
    <source>
        <dbReference type="ARBA" id="ARBA00022723"/>
    </source>
</evidence>
<evidence type="ECO:0000259" key="5">
    <source>
        <dbReference type="Pfam" id="PF07732"/>
    </source>
</evidence>
<dbReference type="CDD" id="cd13853">
    <property type="entry name" value="CuRO_1_Tth-MCO_like"/>
    <property type="match status" value="1"/>
</dbReference>
<organism evidence="6 7">
    <name type="scientific">Leptolyngbya cf. ectocarpi LEGE 11479</name>
    <dbReference type="NCBI Taxonomy" id="1828722"/>
    <lineage>
        <taxon>Bacteria</taxon>
        <taxon>Bacillati</taxon>
        <taxon>Cyanobacteriota</taxon>
        <taxon>Cyanophyceae</taxon>
        <taxon>Leptolyngbyales</taxon>
        <taxon>Leptolyngbyaceae</taxon>
        <taxon>Leptolyngbya group</taxon>
        <taxon>Leptolyngbya</taxon>
    </lineage>
</organism>
<proteinExistence type="predicted"/>
<dbReference type="Gene3D" id="2.60.40.420">
    <property type="entry name" value="Cupredoxins - blue copper proteins"/>
    <property type="match status" value="3"/>
</dbReference>
<feature type="domain" description="Plastocyanin-like" evidence="5">
    <location>
        <begin position="58"/>
        <end position="168"/>
    </location>
</feature>
<dbReference type="Proteomes" id="UP000615026">
    <property type="component" value="Unassembled WGS sequence"/>
</dbReference>
<accession>A0A928X2P9</accession>
<dbReference type="InterPro" id="IPR008972">
    <property type="entry name" value="Cupredoxin"/>
</dbReference>
<dbReference type="CDD" id="cd13900">
    <property type="entry name" value="CuRO_3_Tth-MCO_like"/>
    <property type="match status" value="1"/>
</dbReference>
<keyword evidence="2" id="KW-0560">Oxidoreductase</keyword>
<feature type="domain" description="Plastocyanin-like" evidence="3">
    <location>
        <begin position="206"/>
        <end position="295"/>
    </location>
</feature>
<keyword evidence="7" id="KW-1185">Reference proteome</keyword>
<dbReference type="SUPFAM" id="SSF49503">
    <property type="entry name" value="Cupredoxins"/>
    <property type="match status" value="3"/>
</dbReference>
<evidence type="ECO:0000256" key="2">
    <source>
        <dbReference type="ARBA" id="ARBA00023002"/>
    </source>
</evidence>
<name>A0A928X2P9_LEPEC</name>
<dbReference type="InterPro" id="IPR011706">
    <property type="entry name" value="Cu-oxidase_C"/>
</dbReference>
<dbReference type="PROSITE" id="PS00080">
    <property type="entry name" value="MULTICOPPER_OXIDASE2"/>
    <property type="match status" value="1"/>
</dbReference>
<dbReference type="GO" id="GO:0016491">
    <property type="term" value="F:oxidoreductase activity"/>
    <property type="evidence" value="ECO:0007669"/>
    <property type="project" value="UniProtKB-KW"/>
</dbReference>
<keyword evidence="1" id="KW-0479">Metal-binding</keyword>
<evidence type="ECO:0000259" key="4">
    <source>
        <dbReference type="Pfam" id="PF07731"/>
    </source>
</evidence>
<dbReference type="InterPro" id="IPR002355">
    <property type="entry name" value="Cu_oxidase_Cu_BS"/>
</dbReference>
<protein>
    <submittedName>
        <fullName evidence="6">Multicopper oxidase family protein</fullName>
    </submittedName>
</protein>
<dbReference type="Pfam" id="PF07732">
    <property type="entry name" value="Cu-oxidase_3"/>
    <property type="match status" value="1"/>
</dbReference>
<dbReference type="InterPro" id="IPR011707">
    <property type="entry name" value="Cu-oxidase-like_N"/>
</dbReference>
<dbReference type="GO" id="GO:0005507">
    <property type="term" value="F:copper ion binding"/>
    <property type="evidence" value="ECO:0007669"/>
    <property type="project" value="InterPro"/>
</dbReference>
<feature type="domain" description="Plastocyanin-like" evidence="4">
    <location>
        <begin position="375"/>
        <end position="476"/>
    </location>
</feature>
<dbReference type="InterPro" id="IPR045087">
    <property type="entry name" value="Cu-oxidase_fam"/>
</dbReference>
<evidence type="ECO:0000313" key="6">
    <source>
        <dbReference type="EMBL" id="MBE9066469.1"/>
    </source>
</evidence>
<dbReference type="PANTHER" id="PTHR11709">
    <property type="entry name" value="MULTI-COPPER OXIDASE"/>
    <property type="match status" value="1"/>
</dbReference>
<gene>
    <name evidence="6" type="ORF">IQ260_07370</name>
</gene>
<dbReference type="Pfam" id="PF07731">
    <property type="entry name" value="Cu-oxidase_2"/>
    <property type="match status" value="1"/>
</dbReference>
<evidence type="ECO:0000259" key="3">
    <source>
        <dbReference type="Pfam" id="PF00394"/>
    </source>
</evidence>
<dbReference type="EMBL" id="JADEXP010000044">
    <property type="protein sequence ID" value="MBE9066469.1"/>
    <property type="molecule type" value="Genomic_DNA"/>
</dbReference>